<dbReference type="PRINTS" id="PR00080">
    <property type="entry name" value="SDRFAMILY"/>
</dbReference>
<evidence type="ECO:0000313" key="3">
    <source>
        <dbReference type="EMBL" id="ERL64100.1"/>
    </source>
</evidence>
<dbReference type="PROSITE" id="PS00061">
    <property type="entry name" value="ADH_SHORT"/>
    <property type="match status" value="1"/>
</dbReference>
<dbReference type="eggNOG" id="COG1028">
    <property type="taxonomic scope" value="Bacteria"/>
</dbReference>
<dbReference type="Gene3D" id="3.40.50.720">
    <property type="entry name" value="NAD(P)-binding Rossmann-like Domain"/>
    <property type="match status" value="1"/>
</dbReference>
<organism evidence="3 4">
    <name type="scientific">Schleiferilactobacillus shenzhenensis LY-73</name>
    <dbReference type="NCBI Taxonomy" id="1231336"/>
    <lineage>
        <taxon>Bacteria</taxon>
        <taxon>Bacillati</taxon>
        <taxon>Bacillota</taxon>
        <taxon>Bacilli</taxon>
        <taxon>Lactobacillales</taxon>
        <taxon>Lactobacillaceae</taxon>
        <taxon>Schleiferilactobacillus</taxon>
    </lineage>
</organism>
<protein>
    <submittedName>
        <fullName evidence="3">FabG3</fullName>
    </submittedName>
</protein>
<reference evidence="4" key="1">
    <citation type="journal article" date="2013" name="Genome Announc.">
        <title>Whole-Genome Sequencing of Lactobacillus shenzhenensis Strain LY-73T.</title>
        <authorList>
            <person name="Lin Z."/>
            <person name="Liu Z."/>
            <person name="Yang R."/>
            <person name="Zou Y."/>
            <person name="Wan D."/>
            <person name="Chen J."/>
            <person name="Guo M."/>
            <person name="Zhao J."/>
            <person name="Fang C."/>
            <person name="Yang R."/>
            <person name="Liu F."/>
        </authorList>
    </citation>
    <scope>NUCLEOTIDE SEQUENCE [LARGE SCALE GENOMIC DNA]</scope>
    <source>
        <strain evidence="4">LY-73</strain>
    </source>
</reference>
<name>U4TL28_9LACO</name>
<dbReference type="PANTHER" id="PTHR24321:SF15">
    <property type="entry name" value="OXIDOREDUCTASE UCPA"/>
    <property type="match status" value="1"/>
</dbReference>
<keyword evidence="4" id="KW-1185">Reference proteome</keyword>
<dbReference type="GO" id="GO:0016491">
    <property type="term" value="F:oxidoreductase activity"/>
    <property type="evidence" value="ECO:0007669"/>
    <property type="project" value="UniProtKB-KW"/>
</dbReference>
<evidence type="ECO:0000256" key="1">
    <source>
        <dbReference type="ARBA" id="ARBA00006484"/>
    </source>
</evidence>
<dbReference type="OrthoDB" id="9805904at2"/>
<accession>U4TL28</accession>
<dbReference type="RefSeq" id="WP_022530640.1">
    <property type="nucleotide sequence ID" value="NZ_KI271605.1"/>
</dbReference>
<dbReference type="NCBIfam" id="NF005559">
    <property type="entry name" value="PRK07231.1"/>
    <property type="match status" value="1"/>
</dbReference>
<proteinExistence type="inferred from homology"/>
<sequence>MSGRLESKHAIVTGGAQGIGLAITKRFAAEGAQVIIADVNADEGAKVAADIPGAAFHVLDVTSEESWQALFADAEKQLGRIDILVNNAGIARMADIEHTTLADWQAVIAVNLTGNFLGNKYGVIHMKDHGGAIVNMSSIAGLVGDPNSAAYTASKGGVRLLTKSVASYCAEQHYNIRVNSVHPGVVATPMVAGIPKAIVAKVAAQNPMGRIAQPEEIANMVLFVASDEASYSTGSEFIVDGGTTAQ</sequence>
<evidence type="ECO:0000313" key="4">
    <source>
        <dbReference type="Proteomes" id="UP000030647"/>
    </source>
</evidence>
<gene>
    <name evidence="3" type="ORF">L248_1633</name>
</gene>
<dbReference type="SUPFAM" id="SSF51735">
    <property type="entry name" value="NAD(P)-binding Rossmann-fold domains"/>
    <property type="match status" value="1"/>
</dbReference>
<dbReference type="AlphaFoldDB" id="U4TL28"/>
<dbReference type="STRING" id="1231336.L248_1633"/>
<dbReference type="GO" id="GO:0008206">
    <property type="term" value="P:bile acid metabolic process"/>
    <property type="evidence" value="ECO:0007669"/>
    <property type="project" value="UniProtKB-ARBA"/>
</dbReference>
<dbReference type="Proteomes" id="UP000030647">
    <property type="component" value="Unassembled WGS sequence"/>
</dbReference>
<dbReference type="FunFam" id="3.40.50.720:FF:000084">
    <property type="entry name" value="Short-chain dehydrogenase reductase"/>
    <property type="match status" value="1"/>
</dbReference>
<dbReference type="InterPro" id="IPR020904">
    <property type="entry name" value="Sc_DH/Rdtase_CS"/>
</dbReference>
<dbReference type="HOGENOM" id="CLU_010194_1_0_9"/>
<evidence type="ECO:0000256" key="2">
    <source>
        <dbReference type="ARBA" id="ARBA00023002"/>
    </source>
</evidence>
<dbReference type="EMBL" id="KI271605">
    <property type="protein sequence ID" value="ERL64100.1"/>
    <property type="molecule type" value="Genomic_DNA"/>
</dbReference>
<comment type="similarity">
    <text evidence="1">Belongs to the short-chain dehydrogenases/reductases (SDR) family.</text>
</comment>
<dbReference type="PANTHER" id="PTHR24321">
    <property type="entry name" value="DEHYDROGENASES, SHORT CHAIN"/>
    <property type="match status" value="1"/>
</dbReference>
<keyword evidence="2" id="KW-0560">Oxidoreductase</keyword>
<dbReference type="PRINTS" id="PR00081">
    <property type="entry name" value="GDHRDH"/>
</dbReference>
<dbReference type="Pfam" id="PF13561">
    <property type="entry name" value="adh_short_C2"/>
    <property type="match status" value="1"/>
</dbReference>
<dbReference type="InterPro" id="IPR036291">
    <property type="entry name" value="NAD(P)-bd_dom_sf"/>
</dbReference>
<dbReference type="InterPro" id="IPR002347">
    <property type="entry name" value="SDR_fam"/>
</dbReference>